<dbReference type="HOGENOM" id="CLU_055322_1_2_2"/>
<organism evidence="3 4">
    <name type="scientific">Nitrososphaera viennensis EN76</name>
    <dbReference type="NCBI Taxonomy" id="926571"/>
    <lineage>
        <taxon>Archaea</taxon>
        <taxon>Nitrososphaerota</taxon>
        <taxon>Nitrososphaeria</taxon>
        <taxon>Nitrososphaerales</taxon>
        <taxon>Nitrososphaeraceae</taxon>
        <taxon>Nitrososphaera</taxon>
    </lineage>
</organism>
<dbReference type="Gene3D" id="3.40.50.360">
    <property type="match status" value="1"/>
</dbReference>
<evidence type="ECO:0000256" key="1">
    <source>
        <dbReference type="ARBA" id="ARBA00038292"/>
    </source>
</evidence>
<dbReference type="Pfam" id="PF03358">
    <property type="entry name" value="FMN_red"/>
    <property type="match status" value="1"/>
</dbReference>
<dbReference type="PANTHER" id="PTHR30543">
    <property type="entry name" value="CHROMATE REDUCTASE"/>
    <property type="match status" value="1"/>
</dbReference>
<sequence length="197" mass="21599">MSINELKILGVAGSMREGSYSKRALKVALESAKKHGAQVRMLELAKADLPMYASSGASSSPALAKVAADVEWADAFILASPDFHGSISGALKNFLDYFYEEFAGKVFGYIVASHEKGLTVMDQMRTAVRQCYGWSMPYGVSINGEQDFSAGQLSNPRIEQRLNMMGRDLVTYGRLIRGQFLQDLAGSDSETFAARYR</sequence>
<dbReference type="InterPro" id="IPR050712">
    <property type="entry name" value="NAD(P)H-dep_reductase"/>
</dbReference>
<protein>
    <submittedName>
        <fullName evidence="3">Putative NADPH-dependent FMN reductase</fullName>
    </submittedName>
</protein>
<dbReference type="OrthoDB" id="9059at2157"/>
<dbReference type="InterPro" id="IPR029039">
    <property type="entry name" value="Flavoprotein-like_sf"/>
</dbReference>
<name>A0A060HIT8_9ARCH</name>
<dbReference type="STRING" id="926571.NVIE_2290"/>
<evidence type="ECO:0000259" key="2">
    <source>
        <dbReference type="Pfam" id="PF03358"/>
    </source>
</evidence>
<dbReference type="RefSeq" id="WP_075055241.1">
    <property type="nucleotide sequence ID" value="NZ_CP007536.1"/>
</dbReference>
<feature type="domain" description="NADPH-dependent FMN reductase-like" evidence="2">
    <location>
        <begin position="7"/>
        <end position="142"/>
    </location>
</feature>
<accession>A0A060HIT8</accession>
<dbReference type="AlphaFoldDB" id="A0A060HIT8"/>
<dbReference type="GeneID" id="74947475"/>
<proteinExistence type="inferred from homology"/>
<dbReference type="InterPro" id="IPR005025">
    <property type="entry name" value="FMN_Rdtase-like_dom"/>
</dbReference>
<gene>
    <name evidence="3" type="ORF">NVIE_2290</name>
</gene>
<reference evidence="3 4" key="1">
    <citation type="journal article" date="2014" name="Int. J. Syst. Evol. Microbiol.">
        <title>Nitrososphaera viennensis gen. nov., sp. nov., an aerobic and mesophilic, ammonia-oxidizing archaeon from soil and a member of the archaeal phylum Thaumarchaeota.</title>
        <authorList>
            <person name="Stieglmeier M."/>
            <person name="Klingl A."/>
            <person name="Alves R.J."/>
            <person name="Rittmann S.K."/>
            <person name="Melcher M."/>
            <person name="Leisch N."/>
            <person name="Schleper C."/>
        </authorList>
    </citation>
    <scope>NUCLEOTIDE SEQUENCE [LARGE SCALE GENOMIC DNA]</scope>
    <source>
        <strain evidence="3">EN76</strain>
    </source>
</reference>
<dbReference type="GO" id="GO:0016491">
    <property type="term" value="F:oxidoreductase activity"/>
    <property type="evidence" value="ECO:0007669"/>
    <property type="project" value="InterPro"/>
</dbReference>
<evidence type="ECO:0000313" key="3">
    <source>
        <dbReference type="EMBL" id="AIC16494.1"/>
    </source>
</evidence>
<dbReference type="SUPFAM" id="SSF52218">
    <property type="entry name" value="Flavoproteins"/>
    <property type="match status" value="1"/>
</dbReference>
<dbReference type="PANTHER" id="PTHR30543:SF21">
    <property type="entry name" value="NAD(P)H-DEPENDENT FMN REDUCTASE LOT6"/>
    <property type="match status" value="1"/>
</dbReference>
<dbReference type="GO" id="GO:0005829">
    <property type="term" value="C:cytosol"/>
    <property type="evidence" value="ECO:0007669"/>
    <property type="project" value="TreeGrafter"/>
</dbReference>
<evidence type="ECO:0000313" key="4">
    <source>
        <dbReference type="Proteomes" id="UP000027093"/>
    </source>
</evidence>
<comment type="similarity">
    <text evidence="1">Belongs to the SsuE family. Isf subfamily.</text>
</comment>
<dbReference type="Proteomes" id="UP000027093">
    <property type="component" value="Chromosome"/>
</dbReference>
<dbReference type="GO" id="GO:0010181">
    <property type="term" value="F:FMN binding"/>
    <property type="evidence" value="ECO:0007669"/>
    <property type="project" value="TreeGrafter"/>
</dbReference>
<dbReference type="KEGG" id="nvn:NVIE_2290"/>
<dbReference type="EMBL" id="CP007536">
    <property type="protein sequence ID" value="AIC16494.1"/>
    <property type="molecule type" value="Genomic_DNA"/>
</dbReference>
<keyword evidence="4" id="KW-1185">Reference proteome</keyword>